<accession>A0ABS9MLG8</accession>
<comment type="caution">
    <text evidence="2">The sequence shown here is derived from an EMBL/GenBank/DDBJ whole genome shotgun (WGS) entry which is preliminary data.</text>
</comment>
<proteinExistence type="predicted"/>
<protein>
    <recommendedName>
        <fullName evidence="4">DUF4830 domain-containing protein</fullName>
    </recommendedName>
</protein>
<reference evidence="2 3" key="1">
    <citation type="submission" date="2022-01" db="EMBL/GenBank/DDBJ databases">
        <title>Collection of gut derived symbiotic bacterial strains cultured from healthy donors.</title>
        <authorList>
            <person name="Lin H."/>
            <person name="Kohout C."/>
            <person name="Waligurski E."/>
            <person name="Pamer E.G."/>
        </authorList>
    </citation>
    <scope>NUCLEOTIDE SEQUENCE [LARGE SCALE GENOMIC DNA]</scope>
    <source>
        <strain evidence="2 3">DFI.7.58</strain>
    </source>
</reference>
<dbReference type="RefSeq" id="WP_087229668.1">
    <property type="nucleotide sequence ID" value="NZ_JAKNHQ010000020.1"/>
</dbReference>
<evidence type="ECO:0000313" key="2">
    <source>
        <dbReference type="EMBL" id="MCG4611663.1"/>
    </source>
</evidence>
<keyword evidence="3" id="KW-1185">Reference proteome</keyword>
<gene>
    <name evidence="2" type="ORF">L0P57_12075</name>
</gene>
<evidence type="ECO:0008006" key="4">
    <source>
        <dbReference type="Google" id="ProtNLM"/>
    </source>
</evidence>
<dbReference type="PROSITE" id="PS51257">
    <property type="entry name" value="PROKAR_LIPOPROTEIN"/>
    <property type="match status" value="1"/>
</dbReference>
<feature type="signal peptide" evidence="1">
    <location>
        <begin position="1"/>
        <end position="24"/>
    </location>
</feature>
<evidence type="ECO:0000313" key="3">
    <source>
        <dbReference type="Proteomes" id="UP001298681"/>
    </source>
</evidence>
<feature type="chain" id="PRO_5045758805" description="DUF4830 domain-containing protein" evidence="1">
    <location>
        <begin position="25"/>
        <end position="150"/>
    </location>
</feature>
<name>A0ABS9MLG8_9FIRM</name>
<organism evidence="2 3">
    <name type="scientific">Anaeromassilibacillus senegalensis</name>
    <dbReference type="NCBI Taxonomy" id="1673717"/>
    <lineage>
        <taxon>Bacteria</taxon>
        <taxon>Bacillati</taxon>
        <taxon>Bacillota</taxon>
        <taxon>Clostridia</taxon>
        <taxon>Eubacteriales</taxon>
        <taxon>Acutalibacteraceae</taxon>
        <taxon>Anaeromassilibacillus</taxon>
    </lineage>
</organism>
<sequence length="150" mass="16354">MKRMAMMVLPVLAACTLLGGCSLAGEENAGQGGDLEKAQEIRAVRAGEEETAYDTTDRDAIEAFVEKLQIGEWKLGELPEDAQESVVYTFQQEATVLFGETSTDGSMDKMVELTTYDGSPYVTLHVLGQSLDFEIPQDAAEYLNHPEDIG</sequence>
<keyword evidence="1" id="KW-0732">Signal</keyword>
<dbReference type="EMBL" id="JAKNHQ010000020">
    <property type="protein sequence ID" value="MCG4611663.1"/>
    <property type="molecule type" value="Genomic_DNA"/>
</dbReference>
<dbReference type="Proteomes" id="UP001298681">
    <property type="component" value="Unassembled WGS sequence"/>
</dbReference>
<evidence type="ECO:0000256" key="1">
    <source>
        <dbReference type="SAM" id="SignalP"/>
    </source>
</evidence>